<evidence type="ECO:0000313" key="2">
    <source>
        <dbReference type="Proteomes" id="UP000657075"/>
    </source>
</evidence>
<reference evidence="1" key="2">
    <citation type="submission" date="2020-09" db="EMBL/GenBank/DDBJ databases">
        <authorList>
            <person name="Sun Q."/>
            <person name="Ohkuma M."/>
        </authorList>
    </citation>
    <scope>NUCLEOTIDE SEQUENCE</scope>
    <source>
        <strain evidence="1">JCM 11219</strain>
    </source>
</reference>
<accession>A0A830EB35</accession>
<dbReference type="EMBL" id="BMNM01000016">
    <property type="protein sequence ID" value="GGI86869.1"/>
    <property type="molecule type" value="Genomic_DNA"/>
</dbReference>
<protein>
    <recommendedName>
        <fullName evidence="3">MBL fold metallo-hydrolase</fullName>
    </recommendedName>
</protein>
<gene>
    <name evidence="1" type="ORF">GCM10007112_24750</name>
</gene>
<reference evidence="1" key="1">
    <citation type="journal article" date="2014" name="Int. J. Syst. Evol. Microbiol.">
        <title>Complete genome sequence of Corynebacterium casei LMG S-19264T (=DSM 44701T), isolated from a smear-ripened cheese.</title>
        <authorList>
            <consortium name="US DOE Joint Genome Institute (JGI-PGF)"/>
            <person name="Walter F."/>
            <person name="Albersmeier A."/>
            <person name="Kalinowski J."/>
            <person name="Ruckert C."/>
        </authorList>
    </citation>
    <scope>NUCLEOTIDE SEQUENCE</scope>
    <source>
        <strain evidence="1">JCM 11219</strain>
    </source>
</reference>
<dbReference type="AlphaFoldDB" id="A0A830EB35"/>
<dbReference type="Proteomes" id="UP000657075">
    <property type="component" value="Unassembled WGS sequence"/>
</dbReference>
<sequence>MEMNASDELVINVICDNEVKAPNVERDNSISLLVNNELLIDACSSANKLVGNSKVLGINIKPRLLIVTTPVNHHWGGIDALTGVSTVIMPVDNTIHGFELRSKLDELGLDVIEVGGREKVKLSFGTVEFIRVGNRRVGELLIYLPNYGLLISGCGLNLWLINDSDIVKFFRELGIKYFIGGLGATSISEYQGALLMDVIRWLNGVYPLHGTGPRLRKELVITHRNIHDAGAGSILRFR</sequence>
<organism evidence="1 2">
    <name type="scientific">Vulcanisaeta souniana JCM 11219</name>
    <dbReference type="NCBI Taxonomy" id="1293586"/>
    <lineage>
        <taxon>Archaea</taxon>
        <taxon>Thermoproteota</taxon>
        <taxon>Thermoprotei</taxon>
        <taxon>Thermoproteales</taxon>
        <taxon>Thermoproteaceae</taxon>
        <taxon>Vulcanisaeta</taxon>
    </lineage>
</organism>
<proteinExistence type="predicted"/>
<evidence type="ECO:0000313" key="1">
    <source>
        <dbReference type="EMBL" id="GGI86869.1"/>
    </source>
</evidence>
<evidence type="ECO:0008006" key="3">
    <source>
        <dbReference type="Google" id="ProtNLM"/>
    </source>
</evidence>
<comment type="caution">
    <text evidence="1">The sequence shown here is derived from an EMBL/GenBank/DDBJ whole genome shotgun (WGS) entry which is preliminary data.</text>
</comment>
<name>A0A830EB35_9CREN</name>